<keyword evidence="4" id="KW-1185">Reference proteome</keyword>
<accession>A0A2P4XCH4</accession>
<reference evidence="3 4" key="1">
    <citation type="journal article" date="2017" name="Genome Biol. Evol.">
        <title>Phytophthora megakarya and P. palmivora, closely related causal agents of cacao black pod rot, underwent increases in genome sizes and gene numbers by different mechanisms.</title>
        <authorList>
            <person name="Ali S.S."/>
            <person name="Shao J."/>
            <person name="Lary D.J."/>
            <person name="Kronmiller B."/>
            <person name="Shen D."/>
            <person name="Strem M.D."/>
            <person name="Amoako-Attah I."/>
            <person name="Akrofi A.Y."/>
            <person name="Begoude B.A."/>
            <person name="Ten Hoopen G.M."/>
            <person name="Coulibaly K."/>
            <person name="Kebe B.I."/>
            <person name="Melnick R.L."/>
            <person name="Guiltinan M.J."/>
            <person name="Tyler B.M."/>
            <person name="Meinhardt L.W."/>
            <person name="Bailey B.A."/>
        </authorList>
    </citation>
    <scope>NUCLEOTIDE SEQUENCE [LARGE SCALE GENOMIC DNA]</scope>
    <source>
        <strain evidence="4">sbr112.9</strain>
    </source>
</reference>
<feature type="chain" id="PRO_5015190357" evidence="2">
    <location>
        <begin position="27"/>
        <end position="90"/>
    </location>
</feature>
<sequence length="90" mass="9981">MVFKPSTFLVLTTVTLAALQLQHAAASSLEYDPYTTCTSYDIGDKNFPGRDSEQDDGTCTVTVPEDPNRPPNRKLEEVYGDDIADLEAYF</sequence>
<dbReference type="AlphaFoldDB" id="A0A2P4XCH4"/>
<keyword evidence="2" id="KW-0732">Signal</keyword>
<evidence type="ECO:0000313" key="3">
    <source>
        <dbReference type="EMBL" id="POM63253.1"/>
    </source>
</evidence>
<name>A0A2P4XCH4_9STRA</name>
<dbReference type="Proteomes" id="UP000237271">
    <property type="component" value="Unassembled WGS sequence"/>
</dbReference>
<evidence type="ECO:0000256" key="1">
    <source>
        <dbReference type="SAM" id="MobiDB-lite"/>
    </source>
</evidence>
<protein>
    <submittedName>
        <fullName evidence="3">Uncharacterized protein</fullName>
    </submittedName>
</protein>
<evidence type="ECO:0000256" key="2">
    <source>
        <dbReference type="SAM" id="SignalP"/>
    </source>
</evidence>
<evidence type="ECO:0000313" key="4">
    <source>
        <dbReference type="Proteomes" id="UP000237271"/>
    </source>
</evidence>
<dbReference type="EMBL" id="NCKW01015078">
    <property type="protein sequence ID" value="POM63253.1"/>
    <property type="molecule type" value="Genomic_DNA"/>
</dbReference>
<proteinExistence type="predicted"/>
<feature type="signal peptide" evidence="2">
    <location>
        <begin position="1"/>
        <end position="26"/>
    </location>
</feature>
<comment type="caution">
    <text evidence="3">The sequence shown here is derived from an EMBL/GenBank/DDBJ whole genome shotgun (WGS) entry which is preliminary data.</text>
</comment>
<feature type="region of interest" description="Disordered" evidence="1">
    <location>
        <begin position="46"/>
        <end position="75"/>
    </location>
</feature>
<dbReference type="OrthoDB" id="143679at2759"/>
<organism evidence="3 4">
    <name type="scientific">Phytophthora palmivora</name>
    <dbReference type="NCBI Taxonomy" id="4796"/>
    <lineage>
        <taxon>Eukaryota</taxon>
        <taxon>Sar</taxon>
        <taxon>Stramenopiles</taxon>
        <taxon>Oomycota</taxon>
        <taxon>Peronosporomycetes</taxon>
        <taxon>Peronosporales</taxon>
        <taxon>Peronosporaceae</taxon>
        <taxon>Phytophthora</taxon>
    </lineage>
</organism>
<gene>
    <name evidence="3" type="ORF">PHPALM_27461</name>
</gene>
<feature type="non-terminal residue" evidence="3">
    <location>
        <position position="90"/>
    </location>
</feature>